<proteinExistence type="inferred from homology"/>
<feature type="domain" description="Olduvai" evidence="3">
    <location>
        <begin position="536"/>
        <end position="607"/>
    </location>
</feature>
<feature type="non-terminal residue" evidence="4">
    <location>
        <position position="1"/>
    </location>
</feature>
<feature type="region of interest" description="Disordered" evidence="2">
    <location>
        <begin position="56"/>
        <end position="79"/>
    </location>
</feature>
<gene>
    <name evidence="4" type="ORF">EI555_015733</name>
</gene>
<organism evidence="4 5">
    <name type="scientific">Monodon monoceros</name>
    <name type="common">Narwhal</name>
    <name type="synonym">Ceratodon monodon</name>
    <dbReference type="NCBI Taxonomy" id="40151"/>
    <lineage>
        <taxon>Eukaryota</taxon>
        <taxon>Metazoa</taxon>
        <taxon>Chordata</taxon>
        <taxon>Craniata</taxon>
        <taxon>Vertebrata</taxon>
        <taxon>Euteleostomi</taxon>
        <taxon>Mammalia</taxon>
        <taxon>Eutheria</taxon>
        <taxon>Laurasiatheria</taxon>
        <taxon>Artiodactyla</taxon>
        <taxon>Whippomorpha</taxon>
        <taxon>Cetacea</taxon>
        <taxon>Odontoceti</taxon>
        <taxon>Monodontidae</taxon>
        <taxon>Monodon</taxon>
    </lineage>
</organism>
<feature type="region of interest" description="Disordered" evidence="2">
    <location>
        <begin position="598"/>
        <end position="624"/>
    </location>
</feature>
<sequence>ANCKFARIRLPMHGTRLRVLAGGEHPTRYTQGKRTNKKHSAIAHPFVATTAAVLRHPHAEGSTTTAKKKTHKKTGENGARQTIPADFASRLEFLPFVLRYTPGKGILGSIQEMTILKKKLMTRIRDRKMTCLLEERGHVSDSFQTRPSSRVEELHDSSLALPFLPHVTMAVSLGPLSDLRLAKKKQDFQDLPEKFLVSQATAYSLANQLQKYKYEAFKDIIESVLGEKLLFEALRLAEKLAEKPTQAESCICPHSLGMFSQKSLIVCHLCILKLYLLSHLGTCDTLTRSQARELTQLRRTLRERLTEGHRLAEHLAHKLSAAKGATVPDNTELLQGPLLTRDSTPALGIICGRMDDPAVEAKLEGGQKFVKMRKMNKHKRYSHLGNSELAGAGNGVTERTVRSRESQMPDARRSRTADCIDLLRSTHMEMAVLTWSSVVSVLLVCTAQGTILGWLSLTAHQTLCGQCTEHLLVSLSCPMAATLHLTYGRIVPSLFKGTALLVSLTLPMPPIKTRQGSLGSDPLCLIFCHPSPTWHSVELQEVEKKEVPQESQDECVLTPSILQASSDCNQPYGDGKFAFDESEVGPAPDGACGCSHAKEDEIPTDLPNNQNDHKQVDGQEPVSPSVNLQDVEKKEVLQESQDECVLAPSTPQEGPNCYQPYTDEKFAFDEEKVRSALDGACGCSHAKEDEISTGLPENQTDHSDPQGSVAIATRLSRELPQMVENGVAWDSLDEYYLIYSILPGLSDSFWPYTSAAFFSFEEVDVSYARDDSVFLNICCLVISPPDPTKLSLELLAVEENEVQQDSLDECDLAGSIGHRLSDSCTAYTSASFQSDKREVSTVLDNIKILVGHKVASVSFVSNNQYRPVNRLTSVTWTPLISAGIRYQVRLERGSGG</sequence>
<name>A0A4U1EDK3_MONMO</name>
<dbReference type="EMBL" id="RWIC01002406">
    <property type="protein sequence ID" value="TKC33727.1"/>
    <property type="molecule type" value="Genomic_DNA"/>
</dbReference>
<evidence type="ECO:0000256" key="2">
    <source>
        <dbReference type="SAM" id="MobiDB-lite"/>
    </source>
</evidence>
<feature type="domain" description="Olduvai" evidence="3">
    <location>
        <begin position="608"/>
        <end position="705"/>
    </location>
</feature>
<comment type="caution">
    <text evidence="4">The sequence shown here is derived from an EMBL/GenBank/DDBJ whole genome shotgun (WGS) entry which is preliminary data.</text>
</comment>
<accession>A0A4U1EDK3</accession>
<feature type="region of interest" description="Disordered" evidence="2">
    <location>
        <begin position="386"/>
        <end position="410"/>
    </location>
</feature>
<dbReference type="SMART" id="SM01148">
    <property type="entry name" value="DUF1220"/>
    <property type="match status" value="4"/>
</dbReference>
<evidence type="ECO:0000313" key="4">
    <source>
        <dbReference type="EMBL" id="TKC33727.1"/>
    </source>
</evidence>
<dbReference type="AlphaFoldDB" id="A0A4U1EDK3"/>
<dbReference type="InterPro" id="IPR055306">
    <property type="entry name" value="NBPF"/>
</dbReference>
<dbReference type="InterPro" id="IPR010630">
    <property type="entry name" value="Olduvai_dom"/>
</dbReference>
<feature type="non-terminal residue" evidence="4">
    <location>
        <position position="896"/>
    </location>
</feature>
<dbReference type="PROSITE" id="PS51316">
    <property type="entry name" value="ODV"/>
    <property type="match status" value="2"/>
</dbReference>
<dbReference type="PANTHER" id="PTHR14199:SF29">
    <property type="entry name" value="NEUROBLASTOMA BREAKPOINT FAMILY MEMBER 4-RELATED"/>
    <property type="match status" value="1"/>
</dbReference>
<feature type="compositionally biased region" description="Basic and acidic residues" evidence="2">
    <location>
        <begin position="399"/>
        <end position="410"/>
    </location>
</feature>
<evidence type="ECO:0000259" key="3">
    <source>
        <dbReference type="PROSITE" id="PS51316"/>
    </source>
</evidence>
<dbReference type="Proteomes" id="UP000308365">
    <property type="component" value="Unassembled WGS sequence"/>
</dbReference>
<protein>
    <recommendedName>
        <fullName evidence="3">Olduvai domain-containing protein</fullName>
    </recommendedName>
</protein>
<evidence type="ECO:0000313" key="5">
    <source>
        <dbReference type="Proteomes" id="UP000308365"/>
    </source>
</evidence>
<evidence type="ECO:0000256" key="1">
    <source>
        <dbReference type="ARBA" id="ARBA00038417"/>
    </source>
</evidence>
<dbReference type="Pfam" id="PF06758">
    <property type="entry name" value="Olduvai"/>
    <property type="match status" value="4"/>
</dbReference>
<comment type="similarity">
    <text evidence="1">Belongs to the NBPF family.</text>
</comment>
<reference evidence="5" key="1">
    <citation type="journal article" date="2019" name="IScience">
        <title>Narwhal Genome Reveals Long-Term Low Genetic Diversity despite Current Large Abundance Size.</title>
        <authorList>
            <person name="Westbury M.V."/>
            <person name="Petersen B."/>
            <person name="Garde E."/>
            <person name="Heide-Jorgensen M.P."/>
            <person name="Lorenzen E.D."/>
        </authorList>
    </citation>
    <scope>NUCLEOTIDE SEQUENCE [LARGE SCALE GENOMIC DNA]</scope>
</reference>
<dbReference type="PANTHER" id="PTHR14199">
    <property type="entry name" value="NEUROBLASTOMA BREAKPOINT FAMILY MEMBER 6-LIKE PROTEIN"/>
    <property type="match status" value="1"/>
</dbReference>